<dbReference type="GO" id="GO:0008198">
    <property type="term" value="F:ferrous iron binding"/>
    <property type="evidence" value="ECO:0007669"/>
    <property type="project" value="TreeGrafter"/>
</dbReference>
<keyword evidence="3 7" id="KW-0223">Dioxygenase</keyword>
<keyword evidence="2 6" id="KW-0479">Metal-binding</keyword>
<name>A0A6G6J436_PSENT</name>
<dbReference type="KEGG" id="pnt:G5B91_28640"/>
<dbReference type="Gene3D" id="2.60.120.10">
    <property type="entry name" value="Jelly Rolls"/>
    <property type="match status" value="1"/>
</dbReference>
<keyword evidence="5 6" id="KW-0408">Iron</keyword>
<evidence type="ECO:0000313" key="8">
    <source>
        <dbReference type="Proteomes" id="UP000501063"/>
    </source>
</evidence>
<protein>
    <submittedName>
        <fullName evidence="7">Cysteine dioxygenase</fullName>
    </submittedName>
</protein>
<feature type="binding site" evidence="6">
    <location>
        <position position="89"/>
    </location>
    <ligand>
        <name>Fe cation</name>
        <dbReference type="ChEBI" id="CHEBI:24875"/>
        <note>catalytic</note>
    </ligand>
</feature>
<organism evidence="7 8">
    <name type="scientific">Pseudomonas nitroreducens</name>
    <dbReference type="NCBI Taxonomy" id="46680"/>
    <lineage>
        <taxon>Bacteria</taxon>
        <taxon>Pseudomonadati</taxon>
        <taxon>Pseudomonadota</taxon>
        <taxon>Gammaproteobacteria</taxon>
        <taxon>Pseudomonadales</taxon>
        <taxon>Pseudomonadaceae</taxon>
        <taxon>Pseudomonas</taxon>
    </lineage>
</organism>
<dbReference type="Gene3D" id="1.20.5.440">
    <property type="entry name" value="ATP synthase delta/epsilon subunit, C-terminal domain"/>
    <property type="match status" value="1"/>
</dbReference>
<proteinExistence type="inferred from homology"/>
<evidence type="ECO:0000313" key="7">
    <source>
        <dbReference type="EMBL" id="QIE90004.1"/>
    </source>
</evidence>
<evidence type="ECO:0000256" key="6">
    <source>
        <dbReference type="PIRSR" id="PIRSR610300-51"/>
    </source>
</evidence>
<dbReference type="RefSeq" id="WP_024764753.1">
    <property type="nucleotide sequence ID" value="NZ_CP049140.1"/>
</dbReference>
<dbReference type="EMBL" id="CP049140">
    <property type="protein sequence ID" value="QIE90004.1"/>
    <property type="molecule type" value="Genomic_DNA"/>
</dbReference>
<dbReference type="InterPro" id="IPR014710">
    <property type="entry name" value="RmlC-like_jellyroll"/>
</dbReference>
<gene>
    <name evidence="7" type="ORF">G5B91_28640</name>
</gene>
<reference evidence="7 8" key="1">
    <citation type="submission" date="2020-02" db="EMBL/GenBank/DDBJ databases">
        <title>Integrative conjugative elements (ICEs) and plasmids drive adaptation of Pseudomonas nitroreducens strain HBP1 to wastewater environment.</title>
        <authorList>
            <person name="Sentchilo V."/>
            <person name="Carraro N."/>
            <person name="Bertelli C."/>
            <person name="van der Meer J.R."/>
        </authorList>
    </citation>
    <scope>NUCLEOTIDE SEQUENCE [LARGE SCALE GENOMIC DNA]</scope>
    <source>
        <strain evidence="7 8">HBP1</strain>
    </source>
</reference>
<dbReference type="InterPro" id="IPR010300">
    <property type="entry name" value="CDO_1"/>
</dbReference>
<dbReference type="Pfam" id="PF05995">
    <property type="entry name" value="CDO_I"/>
    <property type="match status" value="1"/>
</dbReference>
<dbReference type="GO" id="GO:0016702">
    <property type="term" value="F:oxidoreductase activity, acting on single donors with incorporation of molecular oxygen, incorporation of two atoms of oxygen"/>
    <property type="evidence" value="ECO:0007669"/>
    <property type="project" value="InterPro"/>
</dbReference>
<keyword evidence="4" id="KW-0560">Oxidoreductase</keyword>
<dbReference type="PANTHER" id="PTHR12918">
    <property type="entry name" value="CYSTEINE DIOXYGENASE"/>
    <property type="match status" value="1"/>
</dbReference>
<dbReference type="Proteomes" id="UP000501063">
    <property type="component" value="Chromosome"/>
</dbReference>
<evidence type="ECO:0000256" key="1">
    <source>
        <dbReference type="ARBA" id="ARBA00006622"/>
    </source>
</evidence>
<dbReference type="InterPro" id="IPR011051">
    <property type="entry name" value="RmlC_Cupin_sf"/>
</dbReference>
<dbReference type="SUPFAM" id="SSF51182">
    <property type="entry name" value="RmlC-like cupins"/>
    <property type="match status" value="1"/>
</dbReference>
<evidence type="ECO:0000256" key="5">
    <source>
        <dbReference type="ARBA" id="ARBA00023004"/>
    </source>
</evidence>
<dbReference type="AlphaFoldDB" id="A0A6G6J436"/>
<feature type="binding site" evidence="6">
    <location>
        <position position="91"/>
    </location>
    <ligand>
        <name>Fe cation</name>
        <dbReference type="ChEBI" id="CHEBI:24875"/>
        <note>catalytic</note>
    </ligand>
</feature>
<dbReference type="PANTHER" id="PTHR12918:SF1">
    <property type="entry name" value="CYSTEINE DIOXYGENASE TYPE 1"/>
    <property type="match status" value="1"/>
</dbReference>
<sequence length="201" mass="22435">MSASLRLDRLRQFIGDLAAVIDTAPDEAALLAEARPLLAALVRHDDWLPEDYARPDPQRYQQYLLHADSRQRFSVVSFVWGPGQRTPVHDHRVWGLIGMLRGAEYSQPFAFTTDGRLQPEGEPHRLEPGEVEAVSPRIGDIHQVSNAFADRPSISIHVYGANIGAVRRAVFSAEGEEKPFISGYSNSQLPNIWDLSKENPA</sequence>
<dbReference type="CDD" id="cd10548">
    <property type="entry name" value="cupin_CDO"/>
    <property type="match status" value="1"/>
</dbReference>
<feature type="binding site" evidence="6">
    <location>
        <position position="142"/>
    </location>
    <ligand>
        <name>Fe cation</name>
        <dbReference type="ChEBI" id="CHEBI:24875"/>
        <note>catalytic</note>
    </ligand>
</feature>
<evidence type="ECO:0000256" key="4">
    <source>
        <dbReference type="ARBA" id="ARBA00023002"/>
    </source>
</evidence>
<evidence type="ECO:0000256" key="3">
    <source>
        <dbReference type="ARBA" id="ARBA00022964"/>
    </source>
</evidence>
<evidence type="ECO:0000256" key="2">
    <source>
        <dbReference type="ARBA" id="ARBA00022723"/>
    </source>
</evidence>
<comment type="similarity">
    <text evidence="1">Belongs to the cysteine dioxygenase family.</text>
</comment>
<accession>A0A6G6J436</accession>